<protein>
    <submittedName>
        <fullName evidence="1">Suf-domain-containing protein</fullName>
    </submittedName>
</protein>
<organism evidence="1 2">
    <name type="scientific">Irpex rosettiformis</name>
    <dbReference type="NCBI Taxonomy" id="378272"/>
    <lineage>
        <taxon>Eukaryota</taxon>
        <taxon>Fungi</taxon>
        <taxon>Dikarya</taxon>
        <taxon>Basidiomycota</taxon>
        <taxon>Agaricomycotina</taxon>
        <taxon>Agaricomycetes</taxon>
        <taxon>Polyporales</taxon>
        <taxon>Irpicaceae</taxon>
        <taxon>Irpex</taxon>
    </lineage>
</organism>
<keyword evidence="2" id="KW-1185">Reference proteome</keyword>
<gene>
    <name evidence="1" type="ORF">BDY19DRAFT_926904</name>
</gene>
<sequence length="826" mass="93716">MSAPVPDDVPQPSDSQQTQPDDVPSQGPTEAATTQLQQWEALRGQVRVKSSDSDTWLKLVDVAVASGDYGRVNETYEALLEAYPNTPSAQIAYINHILDSSRETKYQEAEGLFKRFLRTSSFVELWKFYLAYVRRLNGGPNARDTVRMAYEFALNHIGHDKESSEIWTDYIQFLKSGETSNTWEEGQKMDAVRKAYQRAVQIPMDNVKRLWEEYQEFENNLNKITAKKLISDLTPAHMQARTVLTTLQEHLTVLIPPAPSTKTAVWLPRVPNFSAGDKALVGRWRIYLKWEEGNPLEIEEKDKAQLHTRLQGVYRKALVRMRFFSEIWYMAYVWYMTLSNDTSLPEQKRKDRKEEALNILKAGIQANPSSFVLNFAYAEALETDKNFEEVHATFDKFLEVLRKDLEVVETRVNTGNPSLADGSQSQSNGAAADGGQTQNSSQSSEGGASKSKELNDRRTEYGVAWIVYMRFARRAENLKSARAVFGKARRDRWTPWEVFEAAALMEYHCTKATEVAMRIFEKGLETFPDEVEFALRYLGFLISINDDSNSRALFERVVNIFPADRARPIWDRWARYEYQFGSLEAAQSLEKRISEIYPNDPPIKRFAERHKYLGTDAIAVHDLGFVISRGNGNGSSGRSNASSLGRTETQSSVLNITSSQPQQSQGSVTKRAPSPDHRRRDDSRGGSTDYGPPSKRARANSPQQRTYPDRDERWGRRRHGSPSGWDRERERESTARRPDREKEEEKSVIPNVLSWFVGQLPAASSFDGPVFRTDDLMQLLRGAMIPSSTGIRARSPGPPPVMRGGGRPPPDYSPYQGPGGGRRGRY</sequence>
<proteinExistence type="predicted"/>
<comment type="caution">
    <text evidence="1">The sequence shown here is derived from an EMBL/GenBank/DDBJ whole genome shotgun (WGS) entry which is preliminary data.</text>
</comment>
<dbReference type="Proteomes" id="UP001055072">
    <property type="component" value="Unassembled WGS sequence"/>
</dbReference>
<accession>A0ACB8UF13</accession>
<name>A0ACB8UF13_9APHY</name>
<reference evidence="1" key="1">
    <citation type="journal article" date="2021" name="Environ. Microbiol.">
        <title>Gene family expansions and transcriptome signatures uncover fungal adaptations to wood decay.</title>
        <authorList>
            <person name="Hage H."/>
            <person name="Miyauchi S."/>
            <person name="Viragh M."/>
            <person name="Drula E."/>
            <person name="Min B."/>
            <person name="Chaduli D."/>
            <person name="Navarro D."/>
            <person name="Favel A."/>
            <person name="Norest M."/>
            <person name="Lesage-Meessen L."/>
            <person name="Balint B."/>
            <person name="Merenyi Z."/>
            <person name="de Eugenio L."/>
            <person name="Morin E."/>
            <person name="Martinez A.T."/>
            <person name="Baldrian P."/>
            <person name="Stursova M."/>
            <person name="Martinez M.J."/>
            <person name="Novotny C."/>
            <person name="Magnuson J.K."/>
            <person name="Spatafora J.W."/>
            <person name="Maurice S."/>
            <person name="Pangilinan J."/>
            <person name="Andreopoulos W."/>
            <person name="LaButti K."/>
            <person name="Hundley H."/>
            <person name="Na H."/>
            <person name="Kuo A."/>
            <person name="Barry K."/>
            <person name="Lipzen A."/>
            <person name="Henrissat B."/>
            <person name="Riley R."/>
            <person name="Ahrendt S."/>
            <person name="Nagy L.G."/>
            <person name="Grigoriev I.V."/>
            <person name="Martin F."/>
            <person name="Rosso M.N."/>
        </authorList>
    </citation>
    <scope>NUCLEOTIDE SEQUENCE</scope>
    <source>
        <strain evidence="1">CBS 384.51</strain>
    </source>
</reference>
<evidence type="ECO:0000313" key="2">
    <source>
        <dbReference type="Proteomes" id="UP001055072"/>
    </source>
</evidence>
<dbReference type="EMBL" id="MU274903">
    <property type="protein sequence ID" value="KAI0092880.1"/>
    <property type="molecule type" value="Genomic_DNA"/>
</dbReference>
<evidence type="ECO:0000313" key="1">
    <source>
        <dbReference type="EMBL" id="KAI0092880.1"/>
    </source>
</evidence>